<organism evidence="2 3">
    <name type="scientific">Coemansia reversa (strain ATCC 12441 / NRRL 1564)</name>
    <dbReference type="NCBI Taxonomy" id="763665"/>
    <lineage>
        <taxon>Eukaryota</taxon>
        <taxon>Fungi</taxon>
        <taxon>Fungi incertae sedis</taxon>
        <taxon>Zoopagomycota</taxon>
        <taxon>Kickxellomycotina</taxon>
        <taxon>Kickxellomycetes</taxon>
        <taxon>Kickxellales</taxon>
        <taxon>Kickxellaceae</taxon>
        <taxon>Coemansia</taxon>
    </lineage>
</organism>
<feature type="region of interest" description="Disordered" evidence="1">
    <location>
        <begin position="214"/>
        <end position="308"/>
    </location>
</feature>
<proteinExistence type="predicted"/>
<feature type="compositionally biased region" description="Polar residues" evidence="1">
    <location>
        <begin position="164"/>
        <end position="173"/>
    </location>
</feature>
<feature type="region of interest" description="Disordered" evidence="1">
    <location>
        <begin position="328"/>
        <end position="347"/>
    </location>
</feature>
<sequence length="468" mass="49302">MGTEPFPDSGSISPDLCTLLMAEKTVPLSQLMAHATPAEDDPYAGMETGSRSILRTSIAASISEGITSLASSVPLDESNYSKHTASAADSDLVPAERGASLPSMEDIGAVSGSSSYNQASQMSRTADNRGLEASFFVQSVDDDDKDELPDSRKVVQGLLRSIQPPKSQPSESAISRAKRNTVQISAQGSVVDGGYQTSRGSLLERGSLLRSASISNANSNGSSVATSARQPASAPSEPIVAFQQGPSQALGHSASTLRPSSDTFTHEDSGSDAVGDHQRPSTATADIYVGMPASPTASSDTASTHRDDIEEPAPAAASALTALTHSAPHRLHKDSHGVASSTRDPITNGIHHRDPLLYSTQTLPPEELSLDDWLVILRGWNDMHDISTTTTSFYQSFVKEMMSSNPDDAAQSDASMFIQSQVAELTSSANGSQSAVDDILRVSQGVGRRLDSLEHDLDDIARVLVHAN</sequence>
<feature type="compositionally biased region" description="Polar residues" evidence="1">
    <location>
        <begin position="111"/>
        <end position="125"/>
    </location>
</feature>
<reference evidence="2 3" key="1">
    <citation type="journal article" date="2015" name="Genome Biol. Evol.">
        <title>Phylogenomic analyses indicate that early fungi evolved digesting cell walls of algal ancestors of land plants.</title>
        <authorList>
            <person name="Chang Y."/>
            <person name="Wang S."/>
            <person name="Sekimoto S."/>
            <person name="Aerts A.L."/>
            <person name="Choi C."/>
            <person name="Clum A."/>
            <person name="LaButti K.M."/>
            <person name="Lindquist E.A."/>
            <person name="Yee Ngan C."/>
            <person name="Ohm R.A."/>
            <person name="Salamov A.A."/>
            <person name="Grigoriev I.V."/>
            <person name="Spatafora J.W."/>
            <person name="Berbee M.L."/>
        </authorList>
    </citation>
    <scope>NUCLEOTIDE SEQUENCE [LARGE SCALE GENOMIC DNA]</scope>
    <source>
        <strain evidence="2 3">NRRL 1564</strain>
    </source>
</reference>
<evidence type="ECO:0000313" key="2">
    <source>
        <dbReference type="EMBL" id="PIA17014.1"/>
    </source>
</evidence>
<dbReference type="OrthoDB" id="196165at2759"/>
<gene>
    <name evidence="2" type="ORF">COEREDRAFT_80737</name>
</gene>
<protein>
    <submittedName>
        <fullName evidence="2">Uncharacterized protein</fullName>
    </submittedName>
</protein>
<feature type="compositionally biased region" description="Basic and acidic residues" evidence="1">
    <location>
        <begin position="264"/>
        <end position="279"/>
    </location>
</feature>
<name>A0A2G5BDC2_COERN</name>
<feature type="compositionally biased region" description="Polar residues" evidence="1">
    <location>
        <begin position="253"/>
        <end position="263"/>
    </location>
</feature>
<accession>A0A2G5BDC2</accession>
<feature type="region of interest" description="Disordered" evidence="1">
    <location>
        <begin position="104"/>
        <end position="125"/>
    </location>
</feature>
<feature type="region of interest" description="Disordered" evidence="1">
    <location>
        <begin position="158"/>
        <end position="180"/>
    </location>
</feature>
<dbReference type="AlphaFoldDB" id="A0A2G5BDC2"/>
<feature type="compositionally biased region" description="Low complexity" evidence="1">
    <location>
        <begin position="214"/>
        <end position="228"/>
    </location>
</feature>
<evidence type="ECO:0000313" key="3">
    <source>
        <dbReference type="Proteomes" id="UP000242474"/>
    </source>
</evidence>
<evidence type="ECO:0000256" key="1">
    <source>
        <dbReference type="SAM" id="MobiDB-lite"/>
    </source>
</evidence>
<keyword evidence="3" id="KW-1185">Reference proteome</keyword>
<dbReference type="Proteomes" id="UP000242474">
    <property type="component" value="Unassembled WGS sequence"/>
</dbReference>
<feature type="compositionally biased region" description="Low complexity" evidence="1">
    <location>
        <begin position="292"/>
        <end position="302"/>
    </location>
</feature>
<dbReference type="EMBL" id="KZ303496">
    <property type="protein sequence ID" value="PIA17014.1"/>
    <property type="molecule type" value="Genomic_DNA"/>
</dbReference>